<evidence type="ECO:0000256" key="2">
    <source>
        <dbReference type="ARBA" id="ARBA00022723"/>
    </source>
</evidence>
<sequence>MTAELRFIGVVRSSLKDIGDCPKQGDEGGVEAWVDIHEEYRAGLDSLRAGQGLTLLTWLHEADRSVLSVHPRGDTGRPRRGVFNTRSPARPNPVGLHEVRLTAVEDGRLKVAPLEALDGTPVIDIKTSFDQRSGTGGAASHAAPQGAAAVLRHACRTAWERGLLSGFNGNISLRIDSDTCLVTCTGSVKGDLHAEDTALVRIDSGERLAGGVPSSETAMHLAIYRSQPQAQAVVHTHPPCLLALGIRVAADELLRIPVYESDLIRRRMTSVPAHAPGSQELAQAAGEAARTHEAVYMERHGLVCWAGTVRQALALSEEIEHLAGMHLHASGI</sequence>
<organism evidence="7 8">
    <name type="scientific">Oleidesulfovibrio alaskensis (strain ATCC BAA-1058 / DSM 17464 / G20)</name>
    <name type="common">Desulfovibrio alaskensis</name>
    <dbReference type="NCBI Taxonomy" id="207559"/>
    <lineage>
        <taxon>Bacteria</taxon>
        <taxon>Pseudomonadati</taxon>
        <taxon>Thermodesulfobacteriota</taxon>
        <taxon>Desulfovibrionia</taxon>
        <taxon>Desulfovibrionales</taxon>
        <taxon>Desulfovibrionaceae</taxon>
        <taxon>Oleidesulfovibrio</taxon>
    </lineage>
</organism>
<dbReference type="SMART" id="SM01007">
    <property type="entry name" value="Aldolase_II"/>
    <property type="match status" value="1"/>
</dbReference>
<evidence type="ECO:0000313" key="7">
    <source>
        <dbReference type="EMBL" id="ABB40362.1"/>
    </source>
</evidence>
<dbReference type="HOGENOM" id="CLU_838679_0_0_7"/>
<gene>
    <name evidence="7" type="ordered locus">Dde_3569</name>
</gene>
<dbReference type="AlphaFoldDB" id="Q30VD4"/>
<feature type="region of interest" description="Disordered" evidence="5">
    <location>
        <begin position="69"/>
        <end position="91"/>
    </location>
</feature>
<reference evidence="7 8" key="1">
    <citation type="journal article" date="2011" name="J. Bacteriol.">
        <title>Complete genome sequence and updated annotation of Desulfovibrio alaskensis G20.</title>
        <authorList>
            <person name="Hauser L.J."/>
            <person name="Land M.L."/>
            <person name="Brown S.D."/>
            <person name="Larimer F."/>
            <person name="Keller K.L."/>
            <person name="Rapp-Giles B.J."/>
            <person name="Price M.N."/>
            <person name="Lin M."/>
            <person name="Bruce D.C."/>
            <person name="Detter J.C."/>
            <person name="Tapia R."/>
            <person name="Han C.S."/>
            <person name="Goodwin L.A."/>
            <person name="Cheng J.F."/>
            <person name="Pitluck S."/>
            <person name="Copeland A."/>
            <person name="Lucas S."/>
            <person name="Nolan M."/>
            <person name="Lapidus A.L."/>
            <person name="Palumbo A.V."/>
            <person name="Wall J.D."/>
        </authorList>
    </citation>
    <scope>NUCLEOTIDE SEQUENCE [LARGE SCALE GENOMIC DNA]</scope>
    <source>
        <strain evidence="8">ATCC BAA 1058 / DSM 17464 / G20</strain>
    </source>
</reference>
<evidence type="ECO:0000256" key="4">
    <source>
        <dbReference type="ARBA" id="ARBA00033753"/>
    </source>
</evidence>
<dbReference type="InterPro" id="IPR023370">
    <property type="entry name" value="TrmO-like_N"/>
</dbReference>
<dbReference type="InterPro" id="IPR036413">
    <property type="entry name" value="YaeB-like_sf"/>
</dbReference>
<dbReference type="EMBL" id="CP000112">
    <property type="protein sequence ID" value="ABB40362.1"/>
    <property type="molecule type" value="Genomic_DNA"/>
</dbReference>
<keyword evidence="8" id="KW-1185">Reference proteome</keyword>
<dbReference type="eggNOG" id="COG0235">
    <property type="taxonomic scope" value="Bacteria"/>
</dbReference>
<evidence type="ECO:0000259" key="6">
    <source>
        <dbReference type="PROSITE" id="PS51668"/>
    </source>
</evidence>
<feature type="domain" description="TsaA-like" evidence="6">
    <location>
        <begin position="5"/>
        <end position="137"/>
    </location>
</feature>
<dbReference type="InterPro" id="IPR036409">
    <property type="entry name" value="Aldolase_II/adducin_N_sf"/>
</dbReference>
<dbReference type="InterPro" id="IPR036414">
    <property type="entry name" value="YaeB_N_sf"/>
</dbReference>
<dbReference type="SUPFAM" id="SSF118196">
    <property type="entry name" value="YaeB-like"/>
    <property type="match status" value="1"/>
</dbReference>
<dbReference type="GO" id="GO:0005829">
    <property type="term" value="C:cytosol"/>
    <property type="evidence" value="ECO:0007669"/>
    <property type="project" value="TreeGrafter"/>
</dbReference>
<dbReference type="NCBIfam" id="TIGR00104">
    <property type="entry name" value="tRNA_TsaA"/>
    <property type="match status" value="1"/>
</dbReference>
<dbReference type="RefSeq" id="WP_011369250.1">
    <property type="nucleotide sequence ID" value="NC_007519.1"/>
</dbReference>
<evidence type="ECO:0000256" key="5">
    <source>
        <dbReference type="SAM" id="MobiDB-lite"/>
    </source>
</evidence>
<dbReference type="PANTHER" id="PTHR22789">
    <property type="entry name" value="FUCULOSE PHOSPHATE ALDOLASE"/>
    <property type="match status" value="1"/>
</dbReference>
<dbReference type="SUPFAM" id="SSF53639">
    <property type="entry name" value="AraD/HMP-PK domain-like"/>
    <property type="match status" value="1"/>
</dbReference>
<dbReference type="CDD" id="cd09281">
    <property type="entry name" value="UPF0066"/>
    <property type="match status" value="1"/>
</dbReference>
<dbReference type="Pfam" id="PF01980">
    <property type="entry name" value="TrmO_N"/>
    <property type="match status" value="1"/>
</dbReference>
<dbReference type="eggNOG" id="COG1720">
    <property type="taxonomic scope" value="Bacteria"/>
</dbReference>
<accession>Q30VD4</accession>
<evidence type="ECO:0000313" key="8">
    <source>
        <dbReference type="Proteomes" id="UP000002710"/>
    </source>
</evidence>
<evidence type="ECO:0000256" key="3">
    <source>
        <dbReference type="ARBA" id="ARBA00023239"/>
    </source>
</evidence>
<dbReference type="GO" id="GO:0046872">
    <property type="term" value="F:metal ion binding"/>
    <property type="evidence" value="ECO:0007669"/>
    <property type="project" value="UniProtKB-KW"/>
</dbReference>
<dbReference type="InterPro" id="IPR050197">
    <property type="entry name" value="Aldolase_class_II_sugar_metab"/>
</dbReference>
<dbReference type="KEGG" id="dde:Dde_3569"/>
<dbReference type="Gene3D" id="2.40.30.70">
    <property type="entry name" value="YaeB-like"/>
    <property type="match status" value="1"/>
</dbReference>
<dbReference type="PANTHER" id="PTHR22789:SF0">
    <property type="entry name" value="3-OXO-TETRONATE 4-PHOSPHATE DECARBOXYLASE-RELATED"/>
    <property type="match status" value="1"/>
</dbReference>
<evidence type="ECO:0000256" key="1">
    <source>
        <dbReference type="ARBA" id="ARBA00022691"/>
    </source>
</evidence>
<dbReference type="Gene3D" id="3.40.225.10">
    <property type="entry name" value="Class II aldolase/adducin N-terminal domain"/>
    <property type="match status" value="1"/>
</dbReference>
<keyword evidence="2" id="KW-0479">Metal-binding</keyword>
<protein>
    <submittedName>
        <fullName evidence="7">Uncharacterized protein family UPF0066</fullName>
    </submittedName>
</protein>
<dbReference type="InterPro" id="IPR001303">
    <property type="entry name" value="Aldolase_II/adducin_N"/>
</dbReference>
<dbReference type="GO" id="GO:0016832">
    <property type="term" value="F:aldehyde-lyase activity"/>
    <property type="evidence" value="ECO:0007669"/>
    <property type="project" value="TreeGrafter"/>
</dbReference>
<proteinExistence type="inferred from homology"/>
<dbReference type="Pfam" id="PF00596">
    <property type="entry name" value="Aldolase_II"/>
    <property type="match status" value="1"/>
</dbReference>
<dbReference type="Proteomes" id="UP000002710">
    <property type="component" value="Chromosome"/>
</dbReference>
<keyword evidence="3" id="KW-0456">Lyase</keyword>
<dbReference type="PROSITE" id="PS51668">
    <property type="entry name" value="TSAA_2"/>
    <property type="match status" value="1"/>
</dbReference>
<comment type="similarity">
    <text evidence="4">Belongs to the tRNA methyltransferase O family.</text>
</comment>
<name>Q30VD4_OLEA2</name>
<keyword evidence="1" id="KW-0949">S-adenosyl-L-methionine</keyword>
<dbReference type="STRING" id="207559.Dde_3569"/>
<dbReference type="GO" id="GO:0019323">
    <property type="term" value="P:pentose catabolic process"/>
    <property type="evidence" value="ECO:0007669"/>
    <property type="project" value="TreeGrafter"/>
</dbReference>